<proteinExistence type="predicted"/>
<dbReference type="EMBL" id="KE525334">
    <property type="protein sequence ID" value="KFB47831.1"/>
    <property type="molecule type" value="Genomic_DNA"/>
</dbReference>
<reference evidence="2 4" key="1">
    <citation type="journal article" date="2014" name="BMC Genomics">
        <title>Genome sequence of Anopheles sinensis provides insight into genetics basis of mosquito competence for malaria parasites.</title>
        <authorList>
            <person name="Zhou D."/>
            <person name="Zhang D."/>
            <person name="Ding G."/>
            <person name="Shi L."/>
            <person name="Hou Q."/>
            <person name="Ye Y."/>
            <person name="Xu Y."/>
            <person name="Zhou H."/>
            <person name="Xiong C."/>
            <person name="Li S."/>
            <person name="Yu J."/>
            <person name="Hong S."/>
            <person name="Yu X."/>
            <person name="Zou P."/>
            <person name="Chen C."/>
            <person name="Chang X."/>
            <person name="Wang W."/>
            <person name="Lv Y."/>
            <person name="Sun Y."/>
            <person name="Ma L."/>
            <person name="Shen B."/>
            <person name="Zhu C."/>
        </authorList>
    </citation>
    <scope>NUCLEOTIDE SEQUENCE [LARGE SCALE GENOMIC DNA]</scope>
</reference>
<keyword evidence="4" id="KW-1185">Reference proteome</keyword>
<feature type="compositionally biased region" description="Basic and acidic residues" evidence="1">
    <location>
        <begin position="300"/>
        <end position="316"/>
    </location>
</feature>
<dbReference type="OrthoDB" id="5357315at2759"/>
<dbReference type="STRING" id="74873.A0A084WC87"/>
<dbReference type="OMA" id="CANSPHG"/>
<feature type="region of interest" description="Disordered" evidence="1">
    <location>
        <begin position="284"/>
        <end position="316"/>
    </location>
</feature>
<evidence type="ECO:0000313" key="4">
    <source>
        <dbReference type="Proteomes" id="UP000030765"/>
    </source>
</evidence>
<sequence>MDIEEGDLIDDRSSTDGGYQRRNSVSPLPQIRASSENQVAIRKDHSDQDQVDSPQTSARNTVRRNNVRSQCRVETQDGTDICVGCLAAALNKNQRNLEHNNAVDDEESDVCANSPHGSTSLPATLKKYKGNHSTGSCRGMNPTDNPRDENRSNGAHRNKQHCKEIPDTQSRLPFKFYKTDRGQVRKVRTPLQNLLPQSISAPVDNESSLHVCIHEDPAPLTDPPSSMVKQAKIETEEAAQMQRNQYQTNAKRRCSLSRNSSCSSAEHKSVVTCEDLKLAIDYSNDEDISDETEPNSDNDLIVRRSTRDEEKEIRKK</sequence>
<feature type="region of interest" description="Disordered" evidence="1">
    <location>
        <begin position="1"/>
        <end position="70"/>
    </location>
</feature>
<protein>
    <submittedName>
        <fullName evidence="2 3">Uncharacterized protein</fullName>
    </submittedName>
</protein>
<name>A0A084WC87_ANOSI</name>
<dbReference type="VEuPathDB" id="VectorBase:ASIC015905"/>
<dbReference type="EMBL" id="ATLV01022598">
    <property type="status" value="NOT_ANNOTATED_CDS"/>
    <property type="molecule type" value="Genomic_DNA"/>
</dbReference>
<dbReference type="EnsemblMetazoa" id="ASIC015905-RA">
    <property type="protein sequence ID" value="ASIC015905-PA"/>
    <property type="gene ID" value="ASIC015905"/>
</dbReference>
<feature type="compositionally biased region" description="Polar residues" evidence="1">
    <location>
        <begin position="15"/>
        <end position="38"/>
    </location>
</feature>
<reference evidence="3" key="2">
    <citation type="submission" date="2020-05" db="UniProtKB">
        <authorList>
            <consortium name="EnsemblMetazoa"/>
        </authorList>
    </citation>
    <scope>IDENTIFICATION</scope>
</reference>
<feature type="region of interest" description="Disordered" evidence="1">
    <location>
        <begin position="106"/>
        <end position="170"/>
    </location>
</feature>
<organism evidence="2">
    <name type="scientific">Anopheles sinensis</name>
    <name type="common">Mosquito</name>
    <dbReference type="NCBI Taxonomy" id="74873"/>
    <lineage>
        <taxon>Eukaryota</taxon>
        <taxon>Metazoa</taxon>
        <taxon>Ecdysozoa</taxon>
        <taxon>Arthropoda</taxon>
        <taxon>Hexapoda</taxon>
        <taxon>Insecta</taxon>
        <taxon>Pterygota</taxon>
        <taxon>Neoptera</taxon>
        <taxon>Endopterygota</taxon>
        <taxon>Diptera</taxon>
        <taxon>Nematocera</taxon>
        <taxon>Culicoidea</taxon>
        <taxon>Culicidae</taxon>
        <taxon>Anophelinae</taxon>
        <taxon>Anopheles</taxon>
    </lineage>
</organism>
<feature type="compositionally biased region" description="Polar residues" evidence="1">
    <location>
        <begin position="51"/>
        <end position="60"/>
    </location>
</feature>
<dbReference type="AlphaFoldDB" id="A0A084WC87"/>
<evidence type="ECO:0000313" key="2">
    <source>
        <dbReference type="EMBL" id="KFB47831.1"/>
    </source>
</evidence>
<feature type="compositionally biased region" description="Acidic residues" evidence="1">
    <location>
        <begin position="284"/>
        <end position="296"/>
    </location>
</feature>
<accession>A0A084WC87</accession>
<dbReference type="Proteomes" id="UP000030765">
    <property type="component" value="Unassembled WGS sequence"/>
</dbReference>
<evidence type="ECO:0000256" key="1">
    <source>
        <dbReference type="SAM" id="MobiDB-lite"/>
    </source>
</evidence>
<evidence type="ECO:0000313" key="3">
    <source>
        <dbReference type="EnsemblMetazoa" id="ASIC015905-PA"/>
    </source>
</evidence>
<gene>
    <name evidence="2" type="ORF">ZHAS_00015905</name>
</gene>